<dbReference type="CDD" id="cd00038">
    <property type="entry name" value="CAP_ED"/>
    <property type="match status" value="1"/>
</dbReference>
<evidence type="ECO:0000259" key="2">
    <source>
        <dbReference type="PROSITE" id="PS50042"/>
    </source>
</evidence>
<proteinExistence type="predicted"/>
<dbReference type="InterPro" id="IPR000595">
    <property type="entry name" value="cNMP-bd_dom"/>
</dbReference>
<gene>
    <name evidence="3" type="ORF">HB902_07195</name>
</gene>
<dbReference type="InterPro" id="IPR018490">
    <property type="entry name" value="cNMP-bd_dom_sf"/>
</dbReference>
<dbReference type="SUPFAM" id="SSF46785">
    <property type="entry name" value="Winged helix' DNA-binding domain"/>
    <property type="match status" value="1"/>
</dbReference>
<keyword evidence="1" id="KW-0010">Activator</keyword>
<dbReference type="AlphaFoldDB" id="A0A7X1CEY7"/>
<dbReference type="Pfam" id="PF00027">
    <property type="entry name" value="cNMP_binding"/>
    <property type="match status" value="1"/>
</dbReference>
<feature type="domain" description="Cyclic nucleotide-binding" evidence="2">
    <location>
        <begin position="24"/>
        <end position="117"/>
    </location>
</feature>
<comment type="caution">
    <text evidence="3">The sequence shown here is derived from an EMBL/GenBank/DDBJ whole genome shotgun (WGS) entry which is preliminary data.</text>
</comment>
<evidence type="ECO:0000256" key="1">
    <source>
        <dbReference type="ARBA" id="ARBA00023159"/>
    </source>
</evidence>
<dbReference type="InterPro" id="IPR014710">
    <property type="entry name" value="RmlC-like_jellyroll"/>
</dbReference>
<dbReference type="InterPro" id="IPR036390">
    <property type="entry name" value="WH_DNA-bd_sf"/>
</dbReference>
<dbReference type="SUPFAM" id="SSF51206">
    <property type="entry name" value="cAMP-binding domain-like"/>
    <property type="match status" value="1"/>
</dbReference>
<dbReference type="Proteomes" id="UP000541955">
    <property type="component" value="Unassembled WGS sequence"/>
</dbReference>
<dbReference type="RefSeq" id="WP_185429272.1">
    <property type="nucleotide sequence ID" value="NZ_JAARRW010000002.1"/>
</dbReference>
<accession>A0A7X1CEY7</accession>
<reference evidence="3 4" key="1">
    <citation type="submission" date="2020-03" db="EMBL/GenBank/DDBJ databases">
        <title>Soil Listeria distribution.</title>
        <authorList>
            <person name="Liao J."/>
            <person name="Wiedmann M."/>
        </authorList>
    </citation>
    <scope>NUCLEOTIDE SEQUENCE [LARGE SCALE GENOMIC DNA]</scope>
    <source>
        <strain evidence="3 4">FSL L7-1387</strain>
    </source>
</reference>
<organism evidence="3 4">
    <name type="scientific">Listeria booriae</name>
    <dbReference type="NCBI Taxonomy" id="1552123"/>
    <lineage>
        <taxon>Bacteria</taxon>
        <taxon>Bacillati</taxon>
        <taxon>Bacillota</taxon>
        <taxon>Bacilli</taxon>
        <taxon>Bacillales</taxon>
        <taxon>Listeriaceae</taxon>
        <taxon>Listeria</taxon>
    </lineage>
</organism>
<protein>
    <submittedName>
        <fullName evidence="3">Crp/Fnr family transcriptional regulator</fullName>
    </submittedName>
</protein>
<name>A0A7X1CEY7_9LIST</name>
<dbReference type="PROSITE" id="PS50042">
    <property type="entry name" value="CNMP_BINDING_3"/>
    <property type="match status" value="1"/>
</dbReference>
<evidence type="ECO:0000313" key="4">
    <source>
        <dbReference type="Proteomes" id="UP000541955"/>
    </source>
</evidence>
<dbReference type="EMBL" id="JAARRW010000002">
    <property type="protein sequence ID" value="MBC1561854.1"/>
    <property type="molecule type" value="Genomic_DNA"/>
</dbReference>
<dbReference type="Gene3D" id="2.60.120.10">
    <property type="entry name" value="Jelly Rolls"/>
    <property type="match status" value="1"/>
</dbReference>
<sequence length="224" mass="25833">MYLELEELYNMKTIQSKFNEGLLLEQLLDSPHVTSQITKIKKGTYFSTEPASQDNVYFLIKGIAGLHYNERLVVIADQKDFIGLEDLLEKDAPTYTVEALEECEVIVFDRHEIMDFIFSMQEGWLYLYLNEKKHHETLVEKIKFLREKGIDRLTHTYYDLANRFGEPTTDGKILPRCFNLKRLAEIANISANSVASFNEVLKERGVIVKDGANCIVKTGTEQII</sequence>
<evidence type="ECO:0000313" key="3">
    <source>
        <dbReference type="EMBL" id="MBC1561854.1"/>
    </source>
</evidence>